<dbReference type="SUPFAM" id="SSF52490">
    <property type="entry name" value="Tubulin nucleotide-binding domain-like"/>
    <property type="match status" value="1"/>
</dbReference>
<evidence type="ECO:0000256" key="4">
    <source>
        <dbReference type="ARBA" id="ARBA00009636"/>
    </source>
</evidence>
<evidence type="ECO:0000259" key="15">
    <source>
        <dbReference type="SMART" id="SM00864"/>
    </source>
</evidence>
<dbReference type="CDD" id="cd02189">
    <property type="entry name" value="delta_zeta_tubulin-like"/>
    <property type="match status" value="1"/>
</dbReference>
<evidence type="ECO:0000256" key="2">
    <source>
        <dbReference type="ARBA" id="ARBA00004123"/>
    </source>
</evidence>
<dbReference type="GO" id="GO:0030030">
    <property type="term" value="P:cell projection organization"/>
    <property type="evidence" value="ECO:0007669"/>
    <property type="project" value="UniProtKB-KW"/>
</dbReference>
<evidence type="ECO:0000256" key="9">
    <source>
        <dbReference type="ARBA" id="ARBA00023134"/>
    </source>
</evidence>
<dbReference type="InterPro" id="IPR000217">
    <property type="entry name" value="Tubulin"/>
</dbReference>
<evidence type="ECO:0000256" key="10">
    <source>
        <dbReference type="ARBA" id="ARBA00023242"/>
    </source>
</evidence>
<dbReference type="Pfam" id="PF00091">
    <property type="entry name" value="Tubulin"/>
    <property type="match status" value="1"/>
</dbReference>
<dbReference type="InterPro" id="IPR017975">
    <property type="entry name" value="Tubulin_CS"/>
</dbReference>
<proteinExistence type="inferred from homology"/>
<evidence type="ECO:0000256" key="14">
    <source>
        <dbReference type="RuleBase" id="RU000352"/>
    </source>
</evidence>
<comment type="similarity">
    <text evidence="4 14">Belongs to the tubulin family.</text>
</comment>
<keyword evidence="9 14" id="KW-0342">GTP-binding</keyword>
<evidence type="ECO:0000256" key="12">
    <source>
        <dbReference type="ARBA" id="ARBA00030594"/>
    </source>
</evidence>
<evidence type="ECO:0000256" key="7">
    <source>
        <dbReference type="ARBA" id="ARBA00022741"/>
    </source>
</evidence>
<protein>
    <recommendedName>
        <fullName evidence="5">Tubulin delta chain</fullName>
    </recommendedName>
    <alternativeName>
        <fullName evidence="12">Delta-tubulin</fullName>
    </alternativeName>
</protein>
<dbReference type="OrthoDB" id="10250004at2759"/>
<keyword evidence="6 14" id="KW-0493">Microtubule</keyword>
<sequence length="409" mass="46852">MSVITLNFGQCGNQIGQTLYTTLEEDITLKTTNSQHYCQSLAKWFNVDSKGRWKARSILVDTESKVIKDIKKSWFENIIVNPVGGSANNWAYGYVENSRLVVGQVLNLVRKELENCDFVTSFLNFYSLSGGTGSGVGSYVIEKLRNEYPKNTIVNCAVLPYVKGEISTQAYNCLLNLSTLYSIGDCTVLFENERLLHLSKYSLNLNAVNYSNINSIISQQVASIFQPLGTVTTSSLLQNLISHPQFKFLQIKTEPNISNQNSAFETPQQCTALMNNLLRQSRFDHAQTNKYSHFKVISKALIHRGLEKVPEYELKSFKETRDLVKWLPQEESVRVYSVPERFCYYPNHLSVLFNDNNILTPLNAIVDDAWTLFTHRAYLHHYSKYGLDEEYLLNSFQIMENVLNNYRMI</sequence>
<dbReference type="InterPro" id="IPR036525">
    <property type="entry name" value="Tubulin/FtsZ_GTPase_sf"/>
</dbReference>
<dbReference type="AlphaFoldDB" id="A0A9N9MM39"/>
<dbReference type="EMBL" id="OU892278">
    <property type="protein sequence ID" value="CAG9765095.1"/>
    <property type="molecule type" value="Genomic_DNA"/>
</dbReference>
<dbReference type="PANTHER" id="PTHR11588">
    <property type="entry name" value="TUBULIN"/>
    <property type="match status" value="1"/>
</dbReference>
<dbReference type="GO" id="GO:0005874">
    <property type="term" value="C:microtubule"/>
    <property type="evidence" value="ECO:0007669"/>
    <property type="project" value="UniProtKB-KW"/>
</dbReference>
<evidence type="ECO:0000313" key="17">
    <source>
        <dbReference type="Proteomes" id="UP001152799"/>
    </source>
</evidence>
<evidence type="ECO:0000256" key="8">
    <source>
        <dbReference type="ARBA" id="ARBA00022794"/>
    </source>
</evidence>
<evidence type="ECO:0000313" key="16">
    <source>
        <dbReference type="EMBL" id="CAG9765095.1"/>
    </source>
</evidence>
<keyword evidence="10" id="KW-0539">Nucleus</keyword>
<dbReference type="InterPro" id="IPR003008">
    <property type="entry name" value="Tubulin_FtsZ_GTPase"/>
</dbReference>
<dbReference type="GO" id="GO:0005525">
    <property type="term" value="F:GTP binding"/>
    <property type="evidence" value="ECO:0007669"/>
    <property type="project" value="UniProtKB-UniRule"/>
</dbReference>
<evidence type="ECO:0000256" key="6">
    <source>
        <dbReference type="ARBA" id="ARBA00022701"/>
    </source>
</evidence>
<dbReference type="GO" id="GO:0007017">
    <property type="term" value="P:microtubule-based process"/>
    <property type="evidence" value="ECO:0007669"/>
    <property type="project" value="InterPro"/>
</dbReference>
<gene>
    <name evidence="16" type="ORF">CEUTPL_LOCUS5711</name>
</gene>
<name>A0A9N9MM39_9CUCU</name>
<accession>A0A9N9MM39</accession>
<evidence type="ECO:0000256" key="3">
    <source>
        <dbReference type="ARBA" id="ARBA00004138"/>
    </source>
</evidence>
<keyword evidence="8" id="KW-0970">Cilium biogenesis/degradation</keyword>
<comment type="subcellular location">
    <subcellularLocation>
        <location evidence="3">Cell projection</location>
        <location evidence="3">Cilium</location>
    </subcellularLocation>
    <subcellularLocation>
        <location evidence="1">Cytoplasm</location>
        <location evidence="1">Cytoskeleton</location>
        <location evidence="1">Microtubule organizing center</location>
        <location evidence="1">Centrosome</location>
        <location evidence="1">Centriole</location>
    </subcellularLocation>
    <subcellularLocation>
        <location evidence="2">Nucleus</location>
    </subcellularLocation>
</comment>
<dbReference type="SUPFAM" id="SSF55307">
    <property type="entry name" value="Tubulin C-terminal domain-like"/>
    <property type="match status" value="1"/>
</dbReference>
<organism evidence="16 17">
    <name type="scientific">Ceutorhynchus assimilis</name>
    <name type="common">cabbage seed weevil</name>
    <dbReference type="NCBI Taxonomy" id="467358"/>
    <lineage>
        <taxon>Eukaryota</taxon>
        <taxon>Metazoa</taxon>
        <taxon>Ecdysozoa</taxon>
        <taxon>Arthropoda</taxon>
        <taxon>Hexapoda</taxon>
        <taxon>Insecta</taxon>
        <taxon>Pterygota</taxon>
        <taxon>Neoptera</taxon>
        <taxon>Endopterygota</taxon>
        <taxon>Coleoptera</taxon>
        <taxon>Polyphaga</taxon>
        <taxon>Cucujiformia</taxon>
        <taxon>Curculionidae</taxon>
        <taxon>Ceutorhynchinae</taxon>
        <taxon>Ceutorhynchus</taxon>
    </lineage>
</organism>
<dbReference type="SMART" id="SM00864">
    <property type="entry name" value="Tubulin"/>
    <property type="match status" value="1"/>
</dbReference>
<feature type="domain" description="Tubulin/FtsZ GTPase" evidence="15">
    <location>
        <begin position="41"/>
        <end position="233"/>
    </location>
</feature>
<dbReference type="GO" id="GO:0005200">
    <property type="term" value="F:structural constituent of cytoskeleton"/>
    <property type="evidence" value="ECO:0007669"/>
    <property type="project" value="InterPro"/>
</dbReference>
<evidence type="ECO:0000256" key="1">
    <source>
        <dbReference type="ARBA" id="ARBA00004114"/>
    </source>
</evidence>
<dbReference type="PROSITE" id="PS00227">
    <property type="entry name" value="TUBULIN"/>
    <property type="match status" value="1"/>
</dbReference>
<dbReference type="InterPro" id="IPR008280">
    <property type="entry name" value="Tub_FtsZ_C"/>
</dbReference>
<evidence type="ECO:0000256" key="11">
    <source>
        <dbReference type="ARBA" id="ARBA00023273"/>
    </source>
</evidence>
<dbReference type="PRINTS" id="PR01224">
    <property type="entry name" value="DELTATUBULIN"/>
</dbReference>
<dbReference type="Gene3D" id="3.40.50.1440">
    <property type="entry name" value="Tubulin/FtsZ, GTPase domain"/>
    <property type="match status" value="1"/>
</dbReference>
<dbReference type="GO" id="GO:0005814">
    <property type="term" value="C:centriole"/>
    <property type="evidence" value="ECO:0007669"/>
    <property type="project" value="UniProtKB-SubCell"/>
</dbReference>
<reference evidence="16" key="1">
    <citation type="submission" date="2022-01" db="EMBL/GenBank/DDBJ databases">
        <authorList>
            <person name="King R."/>
        </authorList>
    </citation>
    <scope>NUCLEOTIDE SEQUENCE</scope>
</reference>
<evidence type="ECO:0000256" key="5">
    <source>
        <dbReference type="ARBA" id="ARBA00014184"/>
    </source>
</evidence>
<dbReference type="PRINTS" id="PR01161">
    <property type="entry name" value="TUBULIN"/>
</dbReference>
<keyword evidence="11" id="KW-0966">Cell projection</keyword>
<dbReference type="GO" id="GO:0005929">
    <property type="term" value="C:cilium"/>
    <property type="evidence" value="ECO:0007669"/>
    <property type="project" value="UniProtKB-SubCell"/>
</dbReference>
<dbReference type="InterPro" id="IPR002967">
    <property type="entry name" value="Delta_tubulin"/>
</dbReference>
<dbReference type="Proteomes" id="UP001152799">
    <property type="component" value="Chromosome 2"/>
</dbReference>
<comment type="function">
    <text evidence="13">Acts as a positive regulator of hedgehog signaling and regulates ciliary function.</text>
</comment>
<keyword evidence="7 14" id="KW-0547">Nucleotide-binding</keyword>
<dbReference type="GO" id="GO:0005634">
    <property type="term" value="C:nucleus"/>
    <property type="evidence" value="ECO:0007669"/>
    <property type="project" value="UniProtKB-SubCell"/>
</dbReference>
<keyword evidence="17" id="KW-1185">Reference proteome</keyword>
<evidence type="ECO:0000256" key="13">
    <source>
        <dbReference type="ARBA" id="ARBA00046149"/>
    </source>
</evidence>